<evidence type="ECO:0000313" key="1">
    <source>
        <dbReference type="EMBL" id="PWW77531.1"/>
    </source>
</evidence>
<sequence>MVNFNTALFIVLFSIHASVHRSFSLDLHFRERSTQLGDGGGIWEKRKVMFEILLILWYRYGVYRGLGWEW</sequence>
<dbReference type="EMBL" id="PYWC01000021">
    <property type="protein sequence ID" value="PWW77531.1"/>
    <property type="molecule type" value="Genomic_DNA"/>
</dbReference>
<gene>
    <name evidence="1" type="ORF">C7212DRAFT_314595</name>
</gene>
<dbReference type="AlphaFoldDB" id="A0A317SWJ7"/>
<organism evidence="1 2">
    <name type="scientific">Tuber magnatum</name>
    <name type="common">white Piedmont truffle</name>
    <dbReference type="NCBI Taxonomy" id="42249"/>
    <lineage>
        <taxon>Eukaryota</taxon>
        <taxon>Fungi</taxon>
        <taxon>Dikarya</taxon>
        <taxon>Ascomycota</taxon>
        <taxon>Pezizomycotina</taxon>
        <taxon>Pezizomycetes</taxon>
        <taxon>Pezizales</taxon>
        <taxon>Tuberaceae</taxon>
        <taxon>Tuber</taxon>
    </lineage>
</organism>
<keyword evidence="2" id="KW-1185">Reference proteome</keyword>
<comment type="caution">
    <text evidence="1">The sequence shown here is derived from an EMBL/GenBank/DDBJ whole genome shotgun (WGS) entry which is preliminary data.</text>
</comment>
<proteinExistence type="predicted"/>
<dbReference type="Proteomes" id="UP000246991">
    <property type="component" value="Unassembled WGS sequence"/>
</dbReference>
<name>A0A317SWJ7_9PEZI</name>
<protein>
    <submittedName>
        <fullName evidence="1">Uncharacterized protein</fullName>
    </submittedName>
</protein>
<accession>A0A317SWJ7</accession>
<reference evidence="1 2" key="1">
    <citation type="submission" date="2018-03" db="EMBL/GenBank/DDBJ databases">
        <title>Genomes of Pezizomycetes fungi and the evolution of truffles.</title>
        <authorList>
            <person name="Murat C."/>
            <person name="Payen T."/>
            <person name="Noel B."/>
            <person name="Kuo A."/>
            <person name="Martin F.M."/>
        </authorList>
    </citation>
    <scope>NUCLEOTIDE SEQUENCE [LARGE SCALE GENOMIC DNA]</scope>
    <source>
        <strain evidence="1">091103-1</strain>
    </source>
</reference>
<evidence type="ECO:0000313" key="2">
    <source>
        <dbReference type="Proteomes" id="UP000246991"/>
    </source>
</evidence>